<evidence type="ECO:0000313" key="2">
    <source>
        <dbReference type="EMBL" id="TSC91864.1"/>
    </source>
</evidence>
<gene>
    <name evidence="2" type="ORF">CEN91_587</name>
</gene>
<sequence>MKNLFQFFKIGIFGIILAVFMFGKSYARVLVSTQVLSKVDVEKSQVISDRNDLSVILKDKQNQPIAGKYVRFASQNILTGANGIARLDLKLNNNLQTTKIIADGINDLGEFGFLPKKSFFNIIFPQTKAETKGIELSPATINIPINANESKTEVISVTNNTDIAQSFEAYLSDYQLLDDSTAALKFLLAGSLPDSLKDIVSFDPRRFDLSPNEKQKITIRISPKATNQGKYKGAIFVSQIVENNQNPDSTRLAISTKVGSLIGVEVLNSKNESASIDDIVRQSIFDWWHLYLAGISVIIIVIIVFSRRSNRQKKLR</sequence>
<keyword evidence="1" id="KW-1133">Transmembrane helix</keyword>
<name>A0A554LG66_9BACT</name>
<dbReference type="AlphaFoldDB" id="A0A554LG66"/>
<accession>A0A554LG66</accession>
<comment type="caution">
    <text evidence="2">The sequence shown here is derived from an EMBL/GenBank/DDBJ whole genome shotgun (WGS) entry which is preliminary data.</text>
</comment>
<keyword evidence="1" id="KW-0472">Membrane</keyword>
<dbReference type="EMBL" id="VMGI01000095">
    <property type="protein sequence ID" value="TSC91864.1"/>
    <property type="molecule type" value="Genomic_DNA"/>
</dbReference>
<proteinExistence type="predicted"/>
<dbReference type="Gene3D" id="2.60.40.10">
    <property type="entry name" value="Immunoglobulins"/>
    <property type="match status" value="1"/>
</dbReference>
<keyword evidence="1" id="KW-0812">Transmembrane</keyword>
<evidence type="ECO:0000256" key="1">
    <source>
        <dbReference type="SAM" id="Phobius"/>
    </source>
</evidence>
<organism evidence="2">
    <name type="scientific">Candidatus Berkelbacteria bacterium Licking1014_85</name>
    <dbReference type="NCBI Taxonomy" id="2017148"/>
    <lineage>
        <taxon>Bacteria</taxon>
        <taxon>Candidatus Berkelbacteria</taxon>
    </lineage>
</organism>
<dbReference type="InterPro" id="IPR013783">
    <property type="entry name" value="Ig-like_fold"/>
</dbReference>
<feature type="transmembrane region" description="Helical" evidence="1">
    <location>
        <begin position="287"/>
        <end position="306"/>
    </location>
</feature>
<reference evidence="2" key="1">
    <citation type="submission" date="2017-07" db="EMBL/GenBank/DDBJ databases">
        <title>Mechanisms for carbon and nitrogen cycling indicate functional differentiation within the Candidate Phyla Radiation.</title>
        <authorList>
            <person name="Danczak R.E."/>
            <person name="Johnston M.D."/>
            <person name="Kenah C."/>
            <person name="Slattery M."/>
            <person name="Wrighton K.C."/>
            <person name="Wilkins M.J."/>
        </authorList>
    </citation>
    <scope>NUCLEOTIDE SEQUENCE [LARGE SCALE GENOMIC DNA]</scope>
    <source>
        <strain evidence="2">Licking1014_85</strain>
    </source>
</reference>
<dbReference type="Proteomes" id="UP000315589">
    <property type="component" value="Unassembled WGS sequence"/>
</dbReference>
<protein>
    <submittedName>
        <fullName evidence="2">Uncharacterized protein</fullName>
    </submittedName>
</protein>